<reference evidence="1" key="1">
    <citation type="submission" date="2018-05" db="EMBL/GenBank/DDBJ databases">
        <authorList>
            <person name="Lanie J.A."/>
            <person name="Ng W.-L."/>
            <person name="Kazmierczak K.M."/>
            <person name="Andrzejewski T.M."/>
            <person name="Davidsen T.M."/>
            <person name="Wayne K.J."/>
            <person name="Tettelin H."/>
            <person name="Glass J.I."/>
            <person name="Rusch D."/>
            <person name="Podicherti R."/>
            <person name="Tsui H.-C.T."/>
            <person name="Winkler M.E."/>
        </authorList>
    </citation>
    <scope>NUCLEOTIDE SEQUENCE</scope>
</reference>
<dbReference type="PANTHER" id="PTHR48228">
    <property type="entry name" value="SUCCINYL-COA--D-CITRAMALATE COA-TRANSFERASE"/>
    <property type="match status" value="1"/>
</dbReference>
<dbReference type="Pfam" id="PF02515">
    <property type="entry name" value="CoA_transf_3"/>
    <property type="match status" value="1"/>
</dbReference>
<dbReference type="GO" id="GO:0003824">
    <property type="term" value="F:catalytic activity"/>
    <property type="evidence" value="ECO:0007669"/>
    <property type="project" value="InterPro"/>
</dbReference>
<dbReference type="Gene3D" id="3.40.50.10540">
    <property type="entry name" value="Crotonobetainyl-coa:carnitine coa-transferase, domain 1"/>
    <property type="match status" value="1"/>
</dbReference>
<organism evidence="1">
    <name type="scientific">marine metagenome</name>
    <dbReference type="NCBI Taxonomy" id="408172"/>
    <lineage>
        <taxon>unclassified sequences</taxon>
        <taxon>metagenomes</taxon>
        <taxon>ecological metagenomes</taxon>
    </lineage>
</organism>
<evidence type="ECO:0008006" key="2">
    <source>
        <dbReference type="Google" id="ProtNLM"/>
    </source>
</evidence>
<proteinExistence type="predicted"/>
<sequence>MDQQSLPLSGYTVLDLTIARAGPTAVRLLSDWGANVIRIEAPVEGDIAGKRHGPDSQNLHRNKRSLCLNLKVEAGKQVFFDLVRKADIVVENFRSDV</sequence>
<gene>
    <name evidence="1" type="ORF">METZ01_LOCUS414180</name>
</gene>
<dbReference type="InterPro" id="IPR003673">
    <property type="entry name" value="CoA-Trfase_fam_III"/>
</dbReference>
<dbReference type="PANTHER" id="PTHR48228:SF5">
    <property type="entry name" value="ALPHA-METHYLACYL-COA RACEMASE"/>
    <property type="match status" value="1"/>
</dbReference>
<dbReference type="EMBL" id="UINC01161882">
    <property type="protein sequence ID" value="SVD61326.1"/>
    <property type="molecule type" value="Genomic_DNA"/>
</dbReference>
<evidence type="ECO:0000313" key="1">
    <source>
        <dbReference type="EMBL" id="SVD61326.1"/>
    </source>
</evidence>
<feature type="non-terminal residue" evidence="1">
    <location>
        <position position="97"/>
    </location>
</feature>
<name>A0A382WR39_9ZZZZ</name>
<accession>A0A382WR39</accession>
<dbReference type="SUPFAM" id="SSF89796">
    <property type="entry name" value="CoA-transferase family III (CaiB/BaiF)"/>
    <property type="match status" value="1"/>
</dbReference>
<protein>
    <recommendedName>
        <fullName evidence="2">Formyl-CoA transferase</fullName>
    </recommendedName>
</protein>
<dbReference type="InterPro" id="IPR023606">
    <property type="entry name" value="CoA-Trfase_III_dom_1_sf"/>
</dbReference>
<dbReference type="AlphaFoldDB" id="A0A382WR39"/>
<dbReference type="InterPro" id="IPR050509">
    <property type="entry name" value="CoA-transferase_III"/>
</dbReference>